<keyword evidence="3" id="KW-1185">Reference proteome</keyword>
<gene>
    <name evidence="2" type="ORF">ACFQQH_13365</name>
</gene>
<evidence type="ECO:0000256" key="1">
    <source>
        <dbReference type="SAM" id="Phobius"/>
    </source>
</evidence>
<protein>
    <submittedName>
        <fullName evidence="2">Uncharacterized protein</fullName>
    </submittedName>
</protein>
<reference evidence="3" key="1">
    <citation type="journal article" date="2019" name="Int. J. Syst. Evol. Microbiol.">
        <title>The Global Catalogue of Microorganisms (GCM) 10K type strain sequencing project: providing services to taxonomists for standard genome sequencing and annotation.</title>
        <authorList>
            <consortium name="The Broad Institute Genomics Platform"/>
            <consortium name="The Broad Institute Genome Sequencing Center for Infectious Disease"/>
            <person name="Wu L."/>
            <person name="Ma J."/>
        </authorList>
    </citation>
    <scope>NUCLEOTIDE SEQUENCE [LARGE SCALE GENOMIC DNA]</scope>
    <source>
        <strain evidence="3">JCM 4738</strain>
    </source>
</reference>
<evidence type="ECO:0000313" key="3">
    <source>
        <dbReference type="Proteomes" id="UP001596483"/>
    </source>
</evidence>
<proteinExistence type="predicted"/>
<sequence length="692" mass="77865">MGEKEKGTRALYKAHDLEQSLNCFLHQAGVPYERVGEIAEKAIGKAEEEQTDGADPRVILFRAAARLIADPPDGEEDQELFRFQEDEQLNREIRNLPVGVRLPFVLIRLHDFGAAETGSICRMTADEARTAAETGDRMLTEADPDRDLDRQLSLLRRAYGRIRYPEPVAHQPETPALAEQEKDRSKGVRLWAAGAGLLATVGLLIAAAFILPVQAGPVDAAYVKKLETRFDEEKARFQEKIGAQDMDMMDLLTIQEGKSEFSLFISRLDRAVQKGQAPAKKEANEELAEILDVFDLPSEMAMQLSEQPINHDQLKSREYVRVFEMRKQEMAMIFSNRLMEHMNFIEAAIHGEKFDKEGFLANTDEYPESLRYALQLMEQEGYELSEEIIRFGDQVYVIPEKLPTLGEHADGLEESVASVIRVAERVPLQKISDHEPVVLEETLLELEEMAGDRNTSDQWRMPEELAVHYFGEFVFGGESGRVFGEDGTVLAERRELWKRLAGRPESPSGKLLEPVVAEMEKTGWKRSKSYDHLVTASYQSALKSAREGHDRYSEIDNHVFLDGSFGNSDFRVRTETLYRDLTAAGDRSLLSDTTPVMVAALALIAADRGDVTIMELLSADGNAANLTWLSEKGLTEAIEEVHLSFHEDDVVPHETGVSVPVRVDTFSGFEQKQIWLTLTPEGLWLVDRQDAP</sequence>
<comment type="caution">
    <text evidence="2">The sequence shown here is derived from an EMBL/GenBank/DDBJ whole genome shotgun (WGS) entry which is preliminary data.</text>
</comment>
<accession>A0ABW2NJC5</accession>
<feature type="transmembrane region" description="Helical" evidence="1">
    <location>
        <begin position="190"/>
        <end position="211"/>
    </location>
</feature>
<evidence type="ECO:0000313" key="2">
    <source>
        <dbReference type="EMBL" id="MFC7366109.1"/>
    </source>
</evidence>
<name>A0ABW2NJC5_9BACL</name>
<keyword evidence="1" id="KW-1133">Transmembrane helix</keyword>
<dbReference type="EMBL" id="JBHTCT010000035">
    <property type="protein sequence ID" value="MFC7366109.1"/>
    <property type="molecule type" value="Genomic_DNA"/>
</dbReference>
<keyword evidence="1" id="KW-0472">Membrane</keyword>
<organism evidence="2 3">
    <name type="scientific">Bhargavaea changchunensis</name>
    <dbReference type="NCBI Taxonomy" id="2134037"/>
    <lineage>
        <taxon>Bacteria</taxon>
        <taxon>Bacillati</taxon>
        <taxon>Bacillota</taxon>
        <taxon>Bacilli</taxon>
        <taxon>Bacillales</taxon>
        <taxon>Caryophanaceae</taxon>
        <taxon>Bhargavaea</taxon>
    </lineage>
</organism>
<keyword evidence="1" id="KW-0812">Transmembrane</keyword>
<dbReference type="Proteomes" id="UP001596483">
    <property type="component" value="Unassembled WGS sequence"/>
</dbReference>
<dbReference type="RefSeq" id="WP_157293960.1">
    <property type="nucleotide sequence ID" value="NZ_JBHTCT010000035.1"/>
</dbReference>